<keyword evidence="2" id="KW-0689">Ribosomal protein</keyword>
<dbReference type="InterPro" id="IPR016181">
    <property type="entry name" value="Acyl_CoA_acyltransferase"/>
</dbReference>
<evidence type="ECO:0000259" key="1">
    <source>
        <dbReference type="PROSITE" id="PS51186"/>
    </source>
</evidence>
<reference evidence="2" key="1">
    <citation type="journal article" date="2014" name="Int. J. Syst. Evol. Microbiol.">
        <title>Complete genome sequence of Corynebacterium casei LMG S-19264T (=DSM 44701T), isolated from a smear-ripened cheese.</title>
        <authorList>
            <consortium name="US DOE Joint Genome Institute (JGI-PGF)"/>
            <person name="Walter F."/>
            <person name="Albersmeier A."/>
            <person name="Kalinowski J."/>
            <person name="Ruckert C."/>
        </authorList>
    </citation>
    <scope>NUCLEOTIDE SEQUENCE</scope>
    <source>
        <strain evidence="2">VKM B-1513</strain>
    </source>
</reference>
<keyword evidence="2" id="KW-0687">Ribonucleoprotein</keyword>
<dbReference type="RefSeq" id="WP_271185871.1">
    <property type="nucleotide sequence ID" value="NZ_BSFE01000002.1"/>
</dbReference>
<dbReference type="SUPFAM" id="SSF55729">
    <property type="entry name" value="Acyl-CoA N-acyltransferases (Nat)"/>
    <property type="match status" value="1"/>
</dbReference>
<dbReference type="InterPro" id="IPR020036">
    <property type="entry name" value="PseH"/>
</dbReference>
<dbReference type="Proteomes" id="UP001143486">
    <property type="component" value="Unassembled WGS sequence"/>
</dbReference>
<sequence length="191" mass="21763">MNPFDPLPEKPVLTDGAITLRPATMTDMWPVHGWRNGPHVRRNMYTDHPIEPWEHQTWYRIALGDPEREIRIIQCDGRDIGVVILSGIDPRQRSASWAFYIGEADLTGRGVGSAVERLVIDHAFTTLGLETLRCEVLEFNAPVLGLHRKFGFEETDRIENRVRRDGRPVAAICLELQRDRWAGDARQQATG</sequence>
<dbReference type="GO" id="GO:0016747">
    <property type="term" value="F:acyltransferase activity, transferring groups other than amino-acyl groups"/>
    <property type="evidence" value="ECO:0007669"/>
    <property type="project" value="InterPro"/>
</dbReference>
<dbReference type="PROSITE" id="PS51186">
    <property type="entry name" value="GNAT"/>
    <property type="match status" value="1"/>
</dbReference>
<dbReference type="AlphaFoldDB" id="A0A9W6MN30"/>
<dbReference type="EMBL" id="BSFE01000002">
    <property type="protein sequence ID" value="GLK51491.1"/>
    <property type="molecule type" value="Genomic_DNA"/>
</dbReference>
<organism evidence="2 3">
    <name type="scientific">Maricaulis virginensis</name>
    <dbReference type="NCBI Taxonomy" id="144022"/>
    <lineage>
        <taxon>Bacteria</taxon>
        <taxon>Pseudomonadati</taxon>
        <taxon>Pseudomonadota</taxon>
        <taxon>Alphaproteobacteria</taxon>
        <taxon>Maricaulales</taxon>
        <taxon>Maricaulaceae</taxon>
        <taxon>Maricaulis</taxon>
    </lineage>
</organism>
<protein>
    <submittedName>
        <fullName evidence="2">30S ribosomal protein S5 alanine N-acetyltransferase</fullName>
    </submittedName>
</protein>
<reference evidence="2" key="2">
    <citation type="submission" date="2023-01" db="EMBL/GenBank/DDBJ databases">
        <authorList>
            <person name="Sun Q."/>
            <person name="Evtushenko L."/>
        </authorList>
    </citation>
    <scope>NUCLEOTIDE SEQUENCE</scope>
    <source>
        <strain evidence="2">VKM B-1513</strain>
    </source>
</reference>
<gene>
    <name evidence="2" type="ORF">GCM10017621_09990</name>
</gene>
<dbReference type="PANTHER" id="PTHR43415:SF3">
    <property type="entry name" value="GNAT-FAMILY ACETYLTRANSFERASE"/>
    <property type="match status" value="1"/>
</dbReference>
<feature type="domain" description="N-acetyltransferase" evidence="1">
    <location>
        <begin position="18"/>
        <end position="179"/>
    </location>
</feature>
<dbReference type="Pfam" id="PF13302">
    <property type="entry name" value="Acetyltransf_3"/>
    <property type="match status" value="1"/>
</dbReference>
<evidence type="ECO:0000313" key="2">
    <source>
        <dbReference type="EMBL" id="GLK51491.1"/>
    </source>
</evidence>
<proteinExistence type="predicted"/>
<dbReference type="NCBIfam" id="TIGR03585">
    <property type="entry name" value="PseH"/>
    <property type="match status" value="1"/>
</dbReference>
<comment type="caution">
    <text evidence="2">The sequence shown here is derived from an EMBL/GenBank/DDBJ whole genome shotgun (WGS) entry which is preliminary data.</text>
</comment>
<dbReference type="Gene3D" id="3.40.630.30">
    <property type="match status" value="1"/>
</dbReference>
<dbReference type="PANTHER" id="PTHR43415">
    <property type="entry name" value="SPERMIDINE N(1)-ACETYLTRANSFERASE"/>
    <property type="match status" value="1"/>
</dbReference>
<name>A0A9W6MN30_9PROT</name>
<keyword evidence="3" id="KW-1185">Reference proteome</keyword>
<accession>A0A9W6MN30</accession>
<dbReference type="InterPro" id="IPR000182">
    <property type="entry name" value="GNAT_dom"/>
</dbReference>
<dbReference type="GO" id="GO:0005840">
    <property type="term" value="C:ribosome"/>
    <property type="evidence" value="ECO:0007669"/>
    <property type="project" value="UniProtKB-KW"/>
</dbReference>
<evidence type="ECO:0000313" key="3">
    <source>
        <dbReference type="Proteomes" id="UP001143486"/>
    </source>
</evidence>